<protein>
    <submittedName>
        <fullName evidence="10">Putative PurR-regulated permease PerM</fullName>
    </submittedName>
</protein>
<dbReference type="EMBL" id="PDJD01000001">
    <property type="protein sequence ID" value="PFG19791.1"/>
    <property type="molecule type" value="Genomic_DNA"/>
</dbReference>
<feature type="transmembrane region" description="Helical" evidence="9">
    <location>
        <begin position="367"/>
        <end position="398"/>
    </location>
</feature>
<dbReference type="InterPro" id="IPR002549">
    <property type="entry name" value="AI-2E-like"/>
</dbReference>
<evidence type="ECO:0000256" key="1">
    <source>
        <dbReference type="ARBA" id="ARBA00004651"/>
    </source>
</evidence>
<sequence>MSTDGSRRAKQSSGRASRRTLQARVSSGDPGSRAARRRALQNAASSDVTREVTAATGPFRTSAPDWLRRAASYSWRLIVVVIAVGIVVFGALQVTIPLLAVFIALVFASVLEPVVSWMSRIMPRALATVLTLVLAIAVFAGTITYVVYSVSQQATRLTRDFNRGVNEIIEFLENGPLPFTITNDDITGWIQDGQQWLVQHSGDIAGTVAANAGSVAEVFATIALAIFVTIFFLLSGRSMWIWFLNQLPSRSRLTIHDAAGAGWYTFAGYARGTVIIALIDGILAYILLTIVGVPLAAPLAVLVVIGAFIPLVGAPAAMIIAAVVALAANGFVAALIVTIGIAGIGQIEGHVLQPLIMGRQVSLHPVIVALGVTAGTFLGGLLGAVVAIPIISVTWAVYNRLHRNDPPISGDLPTIKEIVAKDPVIT</sequence>
<evidence type="ECO:0000256" key="5">
    <source>
        <dbReference type="ARBA" id="ARBA00022692"/>
    </source>
</evidence>
<proteinExistence type="inferred from homology"/>
<feature type="compositionally biased region" description="Polar residues" evidence="8">
    <location>
        <begin position="11"/>
        <end position="25"/>
    </location>
</feature>
<dbReference type="GO" id="GO:0005886">
    <property type="term" value="C:plasma membrane"/>
    <property type="evidence" value="ECO:0007669"/>
    <property type="project" value="UniProtKB-SubCell"/>
</dbReference>
<keyword evidence="5 9" id="KW-0812">Transmembrane</keyword>
<gene>
    <name evidence="10" type="ORF">ATL40_1362</name>
</gene>
<dbReference type="PANTHER" id="PTHR21716">
    <property type="entry name" value="TRANSMEMBRANE PROTEIN"/>
    <property type="match status" value="1"/>
</dbReference>
<dbReference type="AlphaFoldDB" id="A0A2A9D074"/>
<organism evidence="10 11">
    <name type="scientific">Serinibacter salmoneus</name>
    <dbReference type="NCBI Taxonomy" id="556530"/>
    <lineage>
        <taxon>Bacteria</taxon>
        <taxon>Bacillati</taxon>
        <taxon>Actinomycetota</taxon>
        <taxon>Actinomycetes</taxon>
        <taxon>Micrococcales</taxon>
        <taxon>Beutenbergiaceae</taxon>
        <taxon>Serinibacter</taxon>
    </lineage>
</organism>
<feature type="transmembrane region" description="Helical" evidence="9">
    <location>
        <begin position="98"/>
        <end position="118"/>
    </location>
</feature>
<feature type="transmembrane region" description="Helical" evidence="9">
    <location>
        <begin position="319"/>
        <end position="347"/>
    </location>
</feature>
<name>A0A2A9D074_9MICO</name>
<dbReference type="PANTHER" id="PTHR21716:SF53">
    <property type="entry name" value="PERMEASE PERM-RELATED"/>
    <property type="match status" value="1"/>
</dbReference>
<reference evidence="10 11" key="1">
    <citation type="submission" date="2017-10" db="EMBL/GenBank/DDBJ databases">
        <title>Sequencing the genomes of 1000 actinobacteria strains.</title>
        <authorList>
            <person name="Klenk H.-P."/>
        </authorList>
    </citation>
    <scope>NUCLEOTIDE SEQUENCE [LARGE SCALE GENOMIC DNA]</scope>
    <source>
        <strain evidence="10 11">DSM 21801</strain>
    </source>
</reference>
<evidence type="ECO:0000256" key="3">
    <source>
        <dbReference type="ARBA" id="ARBA00022448"/>
    </source>
</evidence>
<accession>A0A2A9D074</accession>
<feature type="transmembrane region" description="Helical" evidence="9">
    <location>
        <begin position="125"/>
        <end position="148"/>
    </location>
</feature>
<feature type="transmembrane region" description="Helical" evidence="9">
    <location>
        <begin position="285"/>
        <end position="312"/>
    </location>
</feature>
<evidence type="ECO:0000313" key="11">
    <source>
        <dbReference type="Proteomes" id="UP000224915"/>
    </source>
</evidence>
<keyword evidence="11" id="KW-1185">Reference proteome</keyword>
<dbReference type="Proteomes" id="UP000224915">
    <property type="component" value="Unassembled WGS sequence"/>
</dbReference>
<evidence type="ECO:0000256" key="8">
    <source>
        <dbReference type="SAM" id="MobiDB-lite"/>
    </source>
</evidence>
<keyword evidence="6 9" id="KW-1133">Transmembrane helix</keyword>
<comment type="subcellular location">
    <subcellularLocation>
        <location evidence="1">Cell membrane</location>
        <topology evidence="1">Multi-pass membrane protein</topology>
    </subcellularLocation>
</comment>
<evidence type="ECO:0000313" key="10">
    <source>
        <dbReference type="EMBL" id="PFG19791.1"/>
    </source>
</evidence>
<evidence type="ECO:0000256" key="9">
    <source>
        <dbReference type="SAM" id="Phobius"/>
    </source>
</evidence>
<dbReference type="GO" id="GO:0055085">
    <property type="term" value="P:transmembrane transport"/>
    <property type="evidence" value="ECO:0007669"/>
    <property type="project" value="TreeGrafter"/>
</dbReference>
<evidence type="ECO:0000256" key="6">
    <source>
        <dbReference type="ARBA" id="ARBA00022989"/>
    </source>
</evidence>
<feature type="region of interest" description="Disordered" evidence="8">
    <location>
        <begin position="1"/>
        <end position="49"/>
    </location>
</feature>
<evidence type="ECO:0000256" key="4">
    <source>
        <dbReference type="ARBA" id="ARBA00022475"/>
    </source>
</evidence>
<dbReference type="Pfam" id="PF01594">
    <property type="entry name" value="AI-2E_transport"/>
    <property type="match status" value="1"/>
</dbReference>
<evidence type="ECO:0000256" key="7">
    <source>
        <dbReference type="ARBA" id="ARBA00023136"/>
    </source>
</evidence>
<evidence type="ECO:0000256" key="2">
    <source>
        <dbReference type="ARBA" id="ARBA00009773"/>
    </source>
</evidence>
<comment type="similarity">
    <text evidence="2">Belongs to the autoinducer-2 exporter (AI-2E) (TC 2.A.86) family.</text>
</comment>
<keyword evidence="3" id="KW-0813">Transport</keyword>
<keyword evidence="4" id="KW-1003">Cell membrane</keyword>
<comment type="caution">
    <text evidence="10">The sequence shown here is derived from an EMBL/GenBank/DDBJ whole genome shotgun (WGS) entry which is preliminary data.</text>
</comment>
<dbReference type="RefSeq" id="WP_245866855.1">
    <property type="nucleotide sequence ID" value="NZ_PDJD01000001.1"/>
</dbReference>
<feature type="transmembrane region" description="Helical" evidence="9">
    <location>
        <begin position="218"/>
        <end position="240"/>
    </location>
</feature>
<feature type="transmembrane region" description="Helical" evidence="9">
    <location>
        <begin position="73"/>
        <end position="92"/>
    </location>
</feature>
<keyword evidence="7 9" id="KW-0472">Membrane</keyword>